<dbReference type="InterPro" id="IPR044528">
    <property type="entry name" value="POD-like_MBL-fold"/>
</dbReference>
<evidence type="ECO:0000259" key="2">
    <source>
        <dbReference type="SMART" id="SM00849"/>
    </source>
</evidence>
<organism evidence="3">
    <name type="scientific">Chitinibacter mangrovi</name>
    <dbReference type="NCBI Taxonomy" id="3153927"/>
    <lineage>
        <taxon>Bacteria</taxon>
        <taxon>Pseudomonadati</taxon>
        <taxon>Pseudomonadota</taxon>
        <taxon>Betaproteobacteria</taxon>
        <taxon>Neisseriales</taxon>
        <taxon>Chitinibacteraceae</taxon>
        <taxon>Chitinibacter</taxon>
    </lineage>
</organism>
<dbReference type="CDD" id="cd07724">
    <property type="entry name" value="POD-like_MBL-fold"/>
    <property type="match status" value="1"/>
</dbReference>
<dbReference type="InterPro" id="IPR051682">
    <property type="entry name" value="Mito_Persulfide_Diox"/>
</dbReference>
<dbReference type="Gene3D" id="3.60.15.10">
    <property type="entry name" value="Ribonuclease Z/Hydroxyacylglutathione hydrolase-like"/>
    <property type="match status" value="1"/>
</dbReference>
<feature type="domain" description="Metallo-beta-lactamase" evidence="2">
    <location>
        <begin position="21"/>
        <end position="211"/>
    </location>
</feature>
<dbReference type="Pfam" id="PF00753">
    <property type="entry name" value="Lactamase_B"/>
    <property type="match status" value="1"/>
</dbReference>
<proteinExistence type="predicted"/>
<dbReference type="RefSeq" id="WP_348944689.1">
    <property type="nucleotide sequence ID" value="NZ_CP157355.1"/>
</dbReference>
<dbReference type="SMART" id="SM00849">
    <property type="entry name" value="Lactamase_B"/>
    <property type="match status" value="1"/>
</dbReference>
<evidence type="ECO:0000313" key="3">
    <source>
        <dbReference type="EMBL" id="XBM00333.1"/>
    </source>
</evidence>
<dbReference type="GO" id="GO:0050313">
    <property type="term" value="F:sulfur dioxygenase activity"/>
    <property type="evidence" value="ECO:0007669"/>
    <property type="project" value="InterPro"/>
</dbReference>
<dbReference type="InterPro" id="IPR036866">
    <property type="entry name" value="RibonucZ/Hydroxyglut_hydro"/>
</dbReference>
<dbReference type="PANTHER" id="PTHR43084">
    <property type="entry name" value="PERSULFIDE DIOXYGENASE ETHE1"/>
    <property type="match status" value="1"/>
</dbReference>
<dbReference type="EMBL" id="CP157355">
    <property type="protein sequence ID" value="XBM00333.1"/>
    <property type="molecule type" value="Genomic_DNA"/>
</dbReference>
<sequence length="294" mass="32476">MMPIHDSVKPQVEAFFDLATFTISYLVYDEAGGHAAIIDPVLDYDPKAARTSTDSAEKIVARVRELGVQIDWILETHAHADHLSAAAWLKDTVGGQIGIGHGIDRVQKIFKPIFGMEEAFQTDGRQFDHLFADNEEWGIGRLSSKVLAVPGHTPADVAYLIGDALFLGDTLFMPDVGTARCDFPGGSAANLYDSVQRLYQLPDETRAFACHDYPPPERPAAVWEATLGEHKQHNIHLNSRVTKAEFIKMREARDATLTMPVLIMPSIQINVRAGHLPPAEADGRQYLKLPLNTL</sequence>
<dbReference type="GO" id="GO:0070813">
    <property type="term" value="P:hydrogen sulfide metabolic process"/>
    <property type="evidence" value="ECO:0007669"/>
    <property type="project" value="TreeGrafter"/>
</dbReference>
<dbReference type="AlphaFoldDB" id="A0AAU7F9W0"/>
<dbReference type="PANTHER" id="PTHR43084:SF1">
    <property type="entry name" value="PERSULFIDE DIOXYGENASE ETHE1, MITOCHONDRIAL"/>
    <property type="match status" value="1"/>
</dbReference>
<reference evidence="3" key="1">
    <citation type="submission" date="2024-05" db="EMBL/GenBank/DDBJ databases">
        <authorList>
            <person name="Yang L."/>
            <person name="Pan L."/>
        </authorList>
    </citation>
    <scope>NUCLEOTIDE SEQUENCE</scope>
    <source>
        <strain evidence="3">FCG-7</strain>
    </source>
</reference>
<name>A0AAU7F9W0_9NEIS</name>
<accession>A0AAU7F9W0</accession>
<protein>
    <submittedName>
        <fullName evidence="3">MBL fold metallo-hydrolase</fullName>
    </submittedName>
</protein>
<dbReference type="GO" id="GO:0046872">
    <property type="term" value="F:metal ion binding"/>
    <property type="evidence" value="ECO:0007669"/>
    <property type="project" value="UniProtKB-KW"/>
</dbReference>
<evidence type="ECO:0000256" key="1">
    <source>
        <dbReference type="ARBA" id="ARBA00022723"/>
    </source>
</evidence>
<gene>
    <name evidence="3" type="ORF">ABHF33_14935</name>
</gene>
<dbReference type="KEGG" id="cmav:ABHF33_14935"/>
<dbReference type="SUPFAM" id="SSF56281">
    <property type="entry name" value="Metallo-hydrolase/oxidoreductase"/>
    <property type="match status" value="1"/>
</dbReference>
<dbReference type="GO" id="GO:0006749">
    <property type="term" value="P:glutathione metabolic process"/>
    <property type="evidence" value="ECO:0007669"/>
    <property type="project" value="InterPro"/>
</dbReference>
<dbReference type="InterPro" id="IPR001279">
    <property type="entry name" value="Metallo-B-lactamas"/>
</dbReference>
<keyword evidence="1" id="KW-0479">Metal-binding</keyword>